<dbReference type="SUPFAM" id="SSF50249">
    <property type="entry name" value="Nucleic acid-binding proteins"/>
    <property type="match status" value="1"/>
</dbReference>
<dbReference type="Proteomes" id="UP000069906">
    <property type="component" value="Chromosome"/>
</dbReference>
<dbReference type="KEGG" id="hsu:HLASF_0997"/>
<evidence type="ECO:0000313" key="5">
    <source>
        <dbReference type="Proteomes" id="UP000060390"/>
    </source>
</evidence>
<proteinExistence type="predicted"/>
<feature type="compositionally biased region" description="Basic and acidic residues" evidence="1">
    <location>
        <begin position="76"/>
        <end position="89"/>
    </location>
</feature>
<organism evidence="3 6">
    <name type="scientific">Halanaeroarchaeum sulfurireducens</name>
    <dbReference type="NCBI Taxonomy" id="1604004"/>
    <lineage>
        <taxon>Archaea</taxon>
        <taxon>Methanobacteriati</taxon>
        <taxon>Methanobacteriota</taxon>
        <taxon>Stenosarchaea group</taxon>
        <taxon>Halobacteria</taxon>
        <taxon>Halobacteriales</taxon>
        <taxon>Halobacteriaceae</taxon>
        <taxon>Halanaeroarchaeum</taxon>
    </lineage>
</organism>
<dbReference type="STRING" id="1604004.HLASA_0986"/>
<evidence type="ECO:0000313" key="4">
    <source>
        <dbReference type="EMBL" id="ALG81882.1"/>
    </source>
</evidence>
<dbReference type="HOGENOM" id="CLU_121271_0_0_2"/>
<dbReference type="AlphaFoldDB" id="A0A0F7P8J7"/>
<evidence type="ECO:0000313" key="6">
    <source>
        <dbReference type="Proteomes" id="UP000069906"/>
    </source>
</evidence>
<name>A0A0F7P8J7_9EURY</name>
<dbReference type="Gene3D" id="2.40.50.140">
    <property type="entry name" value="Nucleic acid-binding proteins"/>
    <property type="match status" value="1"/>
</dbReference>
<reference evidence="5" key="2">
    <citation type="submission" date="2015-05" db="EMBL/GenBank/DDBJ databases">
        <title>Complete genome sequence of Halanaeroarchaeum sulfurireducens type strain M27-SA2, a sulfate-reducer haloarchaeon from marine anoxic lake Medee.</title>
        <authorList>
            <person name="Messina E."/>
            <person name="Kublanov I.V."/>
            <person name="Toshchakov S."/>
            <person name="Arcadi E."/>
            <person name="La Spada G."/>
            <person name="La Cono V."/>
            <person name="Yakimov M.M."/>
        </authorList>
    </citation>
    <scope>NUCLEOTIDE SEQUENCE [LARGE SCALE GENOMIC DNA]</scope>
    <source>
        <strain evidence="5">M27-SA2</strain>
    </source>
</reference>
<evidence type="ECO:0000313" key="3">
    <source>
        <dbReference type="EMBL" id="AKH97486.1"/>
    </source>
</evidence>
<dbReference type="PATRIC" id="fig|1604004.4.peg.1046"/>
<feature type="domain" description="TRAM" evidence="2">
    <location>
        <begin position="83"/>
        <end position="142"/>
    </location>
</feature>
<dbReference type="PROSITE" id="PS50926">
    <property type="entry name" value="TRAM"/>
    <property type="match status" value="1"/>
</dbReference>
<dbReference type="Proteomes" id="UP000060390">
    <property type="component" value="Chromosome"/>
</dbReference>
<dbReference type="EMBL" id="CP011564">
    <property type="protein sequence ID" value="ALG81882.1"/>
    <property type="molecule type" value="Genomic_DNA"/>
</dbReference>
<sequence length="149" mass="16090">MIESPYTGMSDDFVDSIACLYSATITESDGSYSIDVPEREIELGEIDPDSTIRVAIMREDTAETETPETVTTPRAPAEHPEPPVEEGDIREVTIESTGDQGDGIAKVDRGFVVIVPGARPGDDVTVKIDSVQPNYAVAEVVEEETTSAW</sequence>
<dbReference type="InterPro" id="IPR002792">
    <property type="entry name" value="TRAM_dom"/>
</dbReference>
<feature type="region of interest" description="Disordered" evidence="1">
    <location>
        <begin position="58"/>
        <end position="89"/>
    </location>
</feature>
<evidence type="ECO:0000256" key="1">
    <source>
        <dbReference type="SAM" id="MobiDB-lite"/>
    </source>
</evidence>
<accession>A0A0F7P8J7</accession>
<reference evidence="3 6" key="1">
    <citation type="journal article" date="2015" name="ISME J.">
        <title>Elemental sulfur and acetate can support life of a novel strictly anaerobic haloarchaeon.</title>
        <authorList>
            <person name="Sorokin D.Y."/>
            <person name="Kublanov I.V."/>
            <person name="Gavrilov S.N."/>
            <person name="Rojo D."/>
            <person name="Roman P."/>
            <person name="Golyshin P.N."/>
            <person name="Slepak V.Z."/>
            <person name="Smedile F."/>
            <person name="Ferrer M."/>
            <person name="Messina E."/>
            <person name="La Cono V."/>
            <person name="Yakimov M.M."/>
        </authorList>
    </citation>
    <scope>NUCLEOTIDE SEQUENCE [LARGE SCALE GENOMIC DNA]</scope>
    <source>
        <strain evidence="3 6">HSR2</strain>
    </source>
</reference>
<protein>
    <submittedName>
        <fullName evidence="3">Deoxyribonuclease</fullName>
    </submittedName>
</protein>
<gene>
    <name evidence="4" type="ORF">HLASA_0986</name>
    <name evidence="3" type="ORF">HLASF_0997</name>
</gene>
<reference evidence="4 5" key="3">
    <citation type="journal article" date="2016" name="Stand. Genomic Sci.">
        <title>Complete genome sequence of 'Halanaeroarchaeum sulfurireducens' M27-SA2, a sulfur-reducing and acetate-oxidizing haloarchaeon from the deep-sea hypersaline anoxic lake Medee.</title>
        <authorList>
            <person name="Messina E."/>
            <person name="Sorokin D.Y."/>
            <person name="Kublanov I.V."/>
            <person name="Toshchakov S."/>
            <person name="Lopatina A."/>
            <person name="Arcadi E."/>
            <person name="Smedile F."/>
            <person name="La Spada G."/>
            <person name="La Cono V."/>
            <person name="Yakimov M.M."/>
        </authorList>
    </citation>
    <scope>NUCLEOTIDE SEQUENCE [LARGE SCALE GENOMIC DNA]</scope>
    <source>
        <strain evidence="4 5">M27-SA2</strain>
    </source>
</reference>
<dbReference type="KEGG" id="hsf:HLASA_0986"/>
<dbReference type="InterPro" id="IPR012340">
    <property type="entry name" value="NA-bd_OB-fold"/>
</dbReference>
<keyword evidence="6" id="KW-1185">Reference proteome</keyword>
<dbReference type="Pfam" id="PF01938">
    <property type="entry name" value="TRAM"/>
    <property type="match status" value="1"/>
</dbReference>
<dbReference type="EMBL" id="CP008874">
    <property type="protein sequence ID" value="AKH97486.1"/>
    <property type="molecule type" value="Genomic_DNA"/>
</dbReference>
<evidence type="ECO:0000259" key="2">
    <source>
        <dbReference type="PROSITE" id="PS50926"/>
    </source>
</evidence>